<reference evidence="1 2" key="1">
    <citation type="submission" date="2020-07" db="EMBL/GenBank/DDBJ databases">
        <title>Alkalicella. sp. LB2 genome.</title>
        <authorList>
            <person name="Postec A."/>
            <person name="Quemeneur M."/>
        </authorList>
    </citation>
    <scope>NUCLEOTIDE SEQUENCE [LARGE SCALE GENOMIC DNA]</scope>
    <source>
        <strain evidence="1 2">LB2</strain>
    </source>
</reference>
<keyword evidence="2" id="KW-1185">Reference proteome</keyword>
<dbReference type="InterPro" id="IPR014198">
    <property type="entry name" value="Spore_III_AB"/>
</dbReference>
<evidence type="ECO:0000313" key="2">
    <source>
        <dbReference type="Proteomes" id="UP000516160"/>
    </source>
</evidence>
<dbReference type="AlphaFoldDB" id="A0A7G9WBT3"/>
<organism evidence="1 2">
    <name type="scientific">Alkalicella caledoniensis</name>
    <dbReference type="NCBI Taxonomy" id="2731377"/>
    <lineage>
        <taxon>Bacteria</taxon>
        <taxon>Bacillati</taxon>
        <taxon>Bacillota</taxon>
        <taxon>Clostridia</taxon>
        <taxon>Eubacteriales</taxon>
        <taxon>Proteinivoracaceae</taxon>
        <taxon>Alkalicella</taxon>
    </lineage>
</organism>
<name>A0A7G9WBT3_ALKCA</name>
<gene>
    <name evidence="1" type="primary">spoIIIAB</name>
    <name evidence="1" type="ORF">HYG86_15885</name>
</gene>
<dbReference type="Pfam" id="PF09548">
    <property type="entry name" value="Spore_III_AB"/>
    <property type="match status" value="1"/>
</dbReference>
<accession>A0A7G9WBT3</accession>
<dbReference type="NCBIfam" id="TIGR02833">
    <property type="entry name" value="spore_III_AB"/>
    <property type="match status" value="1"/>
</dbReference>
<dbReference type="EMBL" id="CP058559">
    <property type="protein sequence ID" value="QNO16145.1"/>
    <property type="molecule type" value="Genomic_DNA"/>
</dbReference>
<dbReference type="RefSeq" id="WP_213166539.1">
    <property type="nucleotide sequence ID" value="NZ_CP058559.1"/>
</dbReference>
<dbReference type="PIRSF" id="PIRSF021435">
    <property type="entry name" value="SpoIIIAB"/>
    <property type="match status" value="1"/>
</dbReference>
<proteinExistence type="predicted"/>
<sequence>MFKLVGAVCIVFATSSYGFQKAKNFRNRTEELRLFQDGLSMLQTEVTYGLTPLPEALRKIGKIVKAPVGDFFQEVFSKLMRGDGNLFTSYWDETLDSFPTALNQEDKEIIRNLGYSLGRSSVSEQKKHIDITLKQLYTAERESKEQCAKNEKMWKYLGFFSGLALVLVLL</sequence>
<protein>
    <submittedName>
        <fullName evidence="1">Stage III sporulation protein AB</fullName>
    </submittedName>
</protein>
<evidence type="ECO:0000313" key="1">
    <source>
        <dbReference type="EMBL" id="QNO16145.1"/>
    </source>
</evidence>
<dbReference type="KEGG" id="acae:HYG86_15885"/>
<dbReference type="Proteomes" id="UP000516160">
    <property type="component" value="Chromosome"/>
</dbReference>